<dbReference type="CDD" id="cd00609">
    <property type="entry name" value="AAT_like"/>
    <property type="match status" value="1"/>
</dbReference>
<dbReference type="Pfam" id="PF00392">
    <property type="entry name" value="GntR"/>
    <property type="match status" value="1"/>
</dbReference>
<dbReference type="RefSeq" id="WP_348706600.1">
    <property type="nucleotide sequence ID" value="NZ_CAXIYA010000038.1"/>
</dbReference>
<evidence type="ECO:0000313" key="8">
    <source>
        <dbReference type="Proteomes" id="UP001497602"/>
    </source>
</evidence>
<evidence type="ECO:0000313" key="7">
    <source>
        <dbReference type="EMBL" id="CAL2108393.1"/>
    </source>
</evidence>
<dbReference type="Pfam" id="PF00155">
    <property type="entry name" value="Aminotran_1_2"/>
    <property type="match status" value="1"/>
</dbReference>
<dbReference type="InterPro" id="IPR015421">
    <property type="entry name" value="PyrdxlP-dep_Trfase_major"/>
</dbReference>
<evidence type="ECO:0000259" key="6">
    <source>
        <dbReference type="PROSITE" id="PS50949"/>
    </source>
</evidence>
<sequence>MYFNFKNLLQGTKEWNHLETPIYKRIYNSFKNLILNEVIPNNTQLPPTRVLAKDLEISRSTVVKAFDLLSFERFIIPKKGAGFFVNYNLTKKSLPNKDNDFLDYPKISKKANLFLKNTYLNTDTFSKNNIAFRPGLPPLDIFPINKWKKISNKYWREATPTNLSYAPAEGLDTLRISIMNYLRIYRNIDCDYQQIIITSGSLHSLYLIGNSILNKGNSIVMENPTFPRAYNLFKSLKANIIPCEIDSEGINIDSIKQNNVKFVYTTPSNQYPLGVKMSKNRREELLNWVSTNNSLIIEDDYDHEFSNWDNPISSLFSLDSEKRVIYIGTFNKLLHPSLRIGYMLVPKYLVTPIKSIYEQSCRFISVHLQENLNEFIIRDYLNKHIRNVIVTSKNRKRMFSELTKNFLDINSSFDGLHLIGKIKKEDLNDNLVHKKLLAQNVVAYPLSNYYITKRKKHGLVLGYSSVNEKVMREKIYKMSSTLS</sequence>
<gene>
    <name evidence="7" type="ORF">T190115A13A_70166</name>
</gene>
<dbReference type="Gene3D" id="3.40.640.10">
    <property type="entry name" value="Type I PLP-dependent aspartate aminotransferase-like (Major domain)"/>
    <property type="match status" value="1"/>
</dbReference>
<dbReference type="InterPro" id="IPR036388">
    <property type="entry name" value="WH-like_DNA-bd_sf"/>
</dbReference>
<dbReference type="Proteomes" id="UP001497602">
    <property type="component" value="Unassembled WGS sequence"/>
</dbReference>
<keyword evidence="3" id="KW-0805">Transcription regulation</keyword>
<dbReference type="CDD" id="cd07377">
    <property type="entry name" value="WHTH_GntR"/>
    <property type="match status" value="1"/>
</dbReference>
<dbReference type="SUPFAM" id="SSF53383">
    <property type="entry name" value="PLP-dependent transferases"/>
    <property type="match status" value="1"/>
</dbReference>
<dbReference type="Gene3D" id="1.10.10.10">
    <property type="entry name" value="Winged helix-like DNA-binding domain superfamily/Winged helix DNA-binding domain"/>
    <property type="match status" value="1"/>
</dbReference>
<organism evidence="7 8">
    <name type="scientific">Tenacibaculum vairaonense</name>
    <dbReference type="NCBI Taxonomy" id="3137860"/>
    <lineage>
        <taxon>Bacteria</taxon>
        <taxon>Pseudomonadati</taxon>
        <taxon>Bacteroidota</taxon>
        <taxon>Flavobacteriia</taxon>
        <taxon>Flavobacteriales</taxon>
        <taxon>Flavobacteriaceae</taxon>
        <taxon>Tenacibaculum</taxon>
    </lineage>
</organism>
<keyword evidence="5" id="KW-0804">Transcription</keyword>
<dbReference type="InterPro" id="IPR004839">
    <property type="entry name" value="Aminotransferase_I/II_large"/>
</dbReference>
<dbReference type="InterPro" id="IPR036390">
    <property type="entry name" value="WH_DNA-bd_sf"/>
</dbReference>
<dbReference type="InterPro" id="IPR051446">
    <property type="entry name" value="HTH_trans_reg/aminotransferase"/>
</dbReference>
<evidence type="ECO:0000256" key="1">
    <source>
        <dbReference type="ARBA" id="ARBA00005384"/>
    </source>
</evidence>
<name>A0ABM9PRG1_9FLAO</name>
<evidence type="ECO:0000256" key="5">
    <source>
        <dbReference type="ARBA" id="ARBA00023163"/>
    </source>
</evidence>
<dbReference type="EMBL" id="CAXJRC010000044">
    <property type="protein sequence ID" value="CAL2108393.1"/>
    <property type="molecule type" value="Genomic_DNA"/>
</dbReference>
<keyword evidence="7" id="KW-0808">Transferase</keyword>
<dbReference type="SMART" id="SM00345">
    <property type="entry name" value="HTH_GNTR"/>
    <property type="match status" value="1"/>
</dbReference>
<feature type="domain" description="HTH gntR-type" evidence="6">
    <location>
        <begin position="20"/>
        <end position="88"/>
    </location>
</feature>
<keyword evidence="2" id="KW-0663">Pyridoxal phosphate</keyword>
<comment type="similarity">
    <text evidence="1">In the C-terminal section; belongs to the class-I pyridoxal-phosphate-dependent aminotransferase family.</text>
</comment>
<dbReference type="SUPFAM" id="SSF46785">
    <property type="entry name" value="Winged helix' DNA-binding domain"/>
    <property type="match status" value="1"/>
</dbReference>
<evidence type="ECO:0000256" key="2">
    <source>
        <dbReference type="ARBA" id="ARBA00022898"/>
    </source>
</evidence>
<dbReference type="PANTHER" id="PTHR46577">
    <property type="entry name" value="HTH-TYPE TRANSCRIPTIONAL REGULATORY PROTEIN GABR"/>
    <property type="match status" value="1"/>
</dbReference>
<reference evidence="7 8" key="1">
    <citation type="submission" date="2024-05" db="EMBL/GenBank/DDBJ databases">
        <authorList>
            <person name="Duchaud E."/>
        </authorList>
    </citation>
    <scope>NUCLEOTIDE SEQUENCE [LARGE SCALE GENOMIC DNA]</scope>
    <source>
        <strain evidence="7">Ena-SAMPLE-TAB-13-05-2024-13:56:06:370-140305</strain>
    </source>
</reference>
<dbReference type="GO" id="GO:0008483">
    <property type="term" value="F:transaminase activity"/>
    <property type="evidence" value="ECO:0007669"/>
    <property type="project" value="UniProtKB-KW"/>
</dbReference>
<keyword evidence="8" id="KW-1185">Reference proteome</keyword>
<dbReference type="PROSITE" id="PS50949">
    <property type="entry name" value="HTH_GNTR"/>
    <property type="match status" value="1"/>
</dbReference>
<dbReference type="InterPro" id="IPR015424">
    <property type="entry name" value="PyrdxlP-dep_Trfase"/>
</dbReference>
<evidence type="ECO:0000256" key="4">
    <source>
        <dbReference type="ARBA" id="ARBA00023125"/>
    </source>
</evidence>
<keyword evidence="4" id="KW-0238">DNA-binding</keyword>
<comment type="caution">
    <text evidence="7">The sequence shown here is derived from an EMBL/GenBank/DDBJ whole genome shotgun (WGS) entry which is preliminary data.</text>
</comment>
<dbReference type="PANTHER" id="PTHR46577:SF1">
    <property type="entry name" value="HTH-TYPE TRANSCRIPTIONAL REGULATORY PROTEIN GABR"/>
    <property type="match status" value="1"/>
</dbReference>
<keyword evidence="7" id="KW-0032">Aminotransferase</keyword>
<dbReference type="InterPro" id="IPR000524">
    <property type="entry name" value="Tscrpt_reg_HTH_GntR"/>
</dbReference>
<proteinExistence type="inferred from homology"/>
<accession>A0ABM9PRG1</accession>
<evidence type="ECO:0000256" key="3">
    <source>
        <dbReference type="ARBA" id="ARBA00023015"/>
    </source>
</evidence>
<protein>
    <submittedName>
        <fullName evidence="7">GntR family transcriptional regulator / MocR family aminotransferase</fullName>
    </submittedName>
</protein>